<keyword evidence="1" id="KW-1133">Transmembrane helix</keyword>
<reference evidence="3" key="1">
    <citation type="submission" date="2020-12" db="EMBL/GenBank/DDBJ databases">
        <title>Hymenobacter sp.</title>
        <authorList>
            <person name="Kim M.K."/>
        </authorList>
    </citation>
    <scope>NUCLEOTIDE SEQUENCE [LARGE SCALE GENOMIC DNA]</scope>
    <source>
        <strain evidence="3">BT325</strain>
    </source>
</reference>
<name>A0ABS0Y441_9HYPH</name>
<evidence type="ECO:0000313" key="2">
    <source>
        <dbReference type="EMBL" id="MBJ6127076.1"/>
    </source>
</evidence>
<comment type="caution">
    <text evidence="2">The sequence shown here is derived from an EMBL/GenBank/DDBJ whole genome shotgun (WGS) entry which is preliminary data.</text>
</comment>
<proteinExistence type="predicted"/>
<gene>
    <name evidence="2" type="ORF">JAO75_16870</name>
</gene>
<feature type="transmembrane region" description="Helical" evidence="1">
    <location>
        <begin position="57"/>
        <end position="83"/>
    </location>
</feature>
<feature type="transmembrane region" description="Helical" evidence="1">
    <location>
        <begin position="104"/>
        <end position="123"/>
    </location>
</feature>
<protein>
    <submittedName>
        <fullName evidence="2">DUF2254 domain-containing protein</fullName>
    </submittedName>
</protein>
<keyword evidence="1" id="KW-0472">Membrane</keyword>
<keyword evidence="1" id="KW-0812">Transmembrane</keyword>
<dbReference type="EMBL" id="JAELXT010000020">
    <property type="protein sequence ID" value="MBJ6127076.1"/>
    <property type="molecule type" value="Genomic_DNA"/>
</dbReference>
<evidence type="ECO:0000256" key="1">
    <source>
        <dbReference type="SAM" id="Phobius"/>
    </source>
</evidence>
<accession>A0ABS0Y441</accession>
<feature type="transmembrane region" description="Helical" evidence="1">
    <location>
        <begin position="135"/>
        <end position="155"/>
    </location>
</feature>
<dbReference type="Pfam" id="PF10011">
    <property type="entry name" value="DUF2254"/>
    <property type="match status" value="1"/>
</dbReference>
<dbReference type="Proteomes" id="UP000620670">
    <property type="component" value="Unassembled WGS sequence"/>
</dbReference>
<organism evidence="2 3">
    <name type="scientific">Microvirga splendida</name>
    <dbReference type="NCBI Taxonomy" id="2795727"/>
    <lineage>
        <taxon>Bacteria</taxon>
        <taxon>Pseudomonadati</taxon>
        <taxon>Pseudomonadota</taxon>
        <taxon>Alphaproteobacteria</taxon>
        <taxon>Hyphomicrobiales</taxon>
        <taxon>Methylobacteriaceae</taxon>
        <taxon>Microvirga</taxon>
    </lineage>
</organism>
<evidence type="ECO:0000313" key="3">
    <source>
        <dbReference type="Proteomes" id="UP000620670"/>
    </source>
</evidence>
<feature type="transmembrane region" description="Helical" evidence="1">
    <location>
        <begin position="12"/>
        <end position="37"/>
    </location>
</feature>
<keyword evidence="3" id="KW-1185">Reference proteome</keyword>
<sequence>MNRWDRLRTSFWFLPSTLAVVATGLSFLLIQVDTWVGTKLVQQLGWLYTFGPEGARAILSAIAGSMITVAGLTFSITMLTLQLASSQFGPRLLRNFMRDRGNQVVLGTFISTFIYCLLVLRTVRGTDESSFVPHLSVAFGVILAIASIAVLIFFIHHTATSIRIETLLAQLASDARCAIDRLFPSEMGDEPPAHASGRIEQISLHDFGGNAQPISAPSSGYVQHIDGDLLMQLAIEHDLIVRIEAPPGSFVAAHDAVLTTFSDHCISDETLGKLRQVAVIGDDRTPTQDLEFSIRRIVEIAQRALSPGINDPTTALYCIDRLEEAFGYLAQRNPPSPARYDQTGRLRVVVEVVRFDELVCSAFSALARYAGSDADVVSRILAALFRLRAKAPPDQRQALSDVHEATFRFSQEALPYDADKAAVYKAYQHGSRSGEFLVNRRETDFGCGPTPR</sequence>
<dbReference type="InterPro" id="IPR018723">
    <property type="entry name" value="DUF2254_membrane"/>
</dbReference>